<evidence type="ECO:0000313" key="1">
    <source>
        <dbReference type="EMBL" id="KAK3339851.1"/>
    </source>
</evidence>
<gene>
    <name evidence="1" type="ORF">B0T25DRAFT_364140</name>
</gene>
<protein>
    <submittedName>
        <fullName evidence="1">Uncharacterized protein</fullName>
    </submittedName>
</protein>
<evidence type="ECO:0000313" key="2">
    <source>
        <dbReference type="Proteomes" id="UP001275084"/>
    </source>
</evidence>
<dbReference type="Proteomes" id="UP001275084">
    <property type="component" value="Unassembled WGS sequence"/>
</dbReference>
<comment type="caution">
    <text evidence="1">The sequence shown here is derived from an EMBL/GenBank/DDBJ whole genome shotgun (WGS) entry which is preliminary data.</text>
</comment>
<sequence length="101" mass="10607">MKAQMLRAPNPLVLMLPILWVQGLSSLSSLCFGLLIAAFNSSSSSGAELSCCSSSPGVAVADPLAWPPMMFCSISANSWCIFGGLWNLTKSVTEIFSCLGS</sequence>
<keyword evidence="2" id="KW-1185">Reference proteome</keyword>
<proteinExistence type="predicted"/>
<reference evidence="1" key="2">
    <citation type="submission" date="2023-06" db="EMBL/GenBank/DDBJ databases">
        <authorList>
            <consortium name="Lawrence Berkeley National Laboratory"/>
            <person name="Haridas S."/>
            <person name="Hensen N."/>
            <person name="Bonometti L."/>
            <person name="Westerberg I."/>
            <person name="Brannstrom I.O."/>
            <person name="Guillou S."/>
            <person name="Cros-Aarteil S."/>
            <person name="Calhoun S."/>
            <person name="Kuo A."/>
            <person name="Mondo S."/>
            <person name="Pangilinan J."/>
            <person name="Riley R."/>
            <person name="Labutti K."/>
            <person name="Andreopoulos B."/>
            <person name="Lipzen A."/>
            <person name="Chen C."/>
            <person name="Yanf M."/>
            <person name="Daum C."/>
            <person name="Ng V."/>
            <person name="Clum A."/>
            <person name="Steindorff A."/>
            <person name="Ohm R."/>
            <person name="Martin F."/>
            <person name="Silar P."/>
            <person name="Natvig D."/>
            <person name="Lalanne C."/>
            <person name="Gautier V."/>
            <person name="Ament-Velasquez S.L."/>
            <person name="Kruys A."/>
            <person name="Hutchinson M.I."/>
            <person name="Powell A.J."/>
            <person name="Barry K."/>
            <person name="Miller A.N."/>
            <person name="Grigoriev I.V."/>
            <person name="Debuchy R."/>
            <person name="Gladieux P."/>
            <person name="Thoren M.H."/>
            <person name="Johannesson H."/>
        </authorList>
    </citation>
    <scope>NUCLEOTIDE SEQUENCE</scope>
    <source>
        <strain evidence="1">CBS 955.72</strain>
    </source>
</reference>
<organism evidence="1 2">
    <name type="scientific">Lasiosphaeria hispida</name>
    <dbReference type="NCBI Taxonomy" id="260671"/>
    <lineage>
        <taxon>Eukaryota</taxon>
        <taxon>Fungi</taxon>
        <taxon>Dikarya</taxon>
        <taxon>Ascomycota</taxon>
        <taxon>Pezizomycotina</taxon>
        <taxon>Sordariomycetes</taxon>
        <taxon>Sordariomycetidae</taxon>
        <taxon>Sordariales</taxon>
        <taxon>Lasiosphaeriaceae</taxon>
        <taxon>Lasiosphaeria</taxon>
    </lineage>
</organism>
<dbReference type="EMBL" id="JAUIQD010000009">
    <property type="protein sequence ID" value="KAK3339851.1"/>
    <property type="molecule type" value="Genomic_DNA"/>
</dbReference>
<name>A0AAJ0H584_9PEZI</name>
<dbReference type="AlphaFoldDB" id="A0AAJ0H584"/>
<reference evidence="1" key="1">
    <citation type="journal article" date="2023" name="Mol. Phylogenet. Evol.">
        <title>Genome-scale phylogeny and comparative genomics of the fungal order Sordariales.</title>
        <authorList>
            <person name="Hensen N."/>
            <person name="Bonometti L."/>
            <person name="Westerberg I."/>
            <person name="Brannstrom I.O."/>
            <person name="Guillou S."/>
            <person name="Cros-Aarteil S."/>
            <person name="Calhoun S."/>
            <person name="Haridas S."/>
            <person name="Kuo A."/>
            <person name="Mondo S."/>
            <person name="Pangilinan J."/>
            <person name="Riley R."/>
            <person name="LaButti K."/>
            <person name="Andreopoulos B."/>
            <person name="Lipzen A."/>
            <person name="Chen C."/>
            <person name="Yan M."/>
            <person name="Daum C."/>
            <person name="Ng V."/>
            <person name="Clum A."/>
            <person name="Steindorff A."/>
            <person name="Ohm R.A."/>
            <person name="Martin F."/>
            <person name="Silar P."/>
            <person name="Natvig D.O."/>
            <person name="Lalanne C."/>
            <person name="Gautier V."/>
            <person name="Ament-Velasquez S.L."/>
            <person name="Kruys A."/>
            <person name="Hutchinson M.I."/>
            <person name="Powell A.J."/>
            <person name="Barry K."/>
            <person name="Miller A.N."/>
            <person name="Grigoriev I.V."/>
            <person name="Debuchy R."/>
            <person name="Gladieux P."/>
            <person name="Hiltunen Thoren M."/>
            <person name="Johannesson H."/>
        </authorList>
    </citation>
    <scope>NUCLEOTIDE SEQUENCE</scope>
    <source>
        <strain evidence="1">CBS 955.72</strain>
    </source>
</reference>
<accession>A0AAJ0H584</accession>